<dbReference type="Gene3D" id="3.10.580.10">
    <property type="entry name" value="CBS-domain"/>
    <property type="match status" value="1"/>
</dbReference>
<evidence type="ECO:0000313" key="4">
    <source>
        <dbReference type="Proteomes" id="UP000658656"/>
    </source>
</evidence>
<accession>A0A8H9IX63</accession>
<dbReference type="PANTHER" id="PTHR22572">
    <property type="entry name" value="SUGAR-1-PHOSPHATE GUANYL TRANSFERASE"/>
    <property type="match status" value="1"/>
</dbReference>
<dbReference type="CDD" id="cd06426">
    <property type="entry name" value="NTP_transferase_like_2"/>
    <property type="match status" value="1"/>
</dbReference>
<dbReference type="PROSITE" id="PS51371">
    <property type="entry name" value="CBS"/>
    <property type="match status" value="1"/>
</dbReference>
<keyword evidence="4" id="KW-1185">Reference proteome</keyword>
<dbReference type="InterPro" id="IPR005835">
    <property type="entry name" value="NTP_transferase_dom"/>
</dbReference>
<dbReference type="AlphaFoldDB" id="A0A8H9IX63"/>
<evidence type="ECO:0000313" key="3">
    <source>
        <dbReference type="EMBL" id="GHF60160.1"/>
    </source>
</evidence>
<dbReference type="InterPro" id="IPR000644">
    <property type="entry name" value="CBS_dom"/>
</dbReference>
<reference evidence="3" key="1">
    <citation type="journal article" date="2014" name="Int. J. Syst. Evol. Microbiol.">
        <title>Complete genome sequence of Corynebacterium casei LMG S-19264T (=DSM 44701T), isolated from a smear-ripened cheese.</title>
        <authorList>
            <consortium name="US DOE Joint Genome Institute (JGI-PGF)"/>
            <person name="Walter F."/>
            <person name="Albersmeier A."/>
            <person name="Kalinowski J."/>
            <person name="Ruckert C."/>
        </authorList>
    </citation>
    <scope>NUCLEOTIDE SEQUENCE</scope>
    <source>
        <strain evidence="3">CGMCC 4.7679</strain>
    </source>
</reference>
<organism evidence="3 4">
    <name type="scientific">Amycolatopsis bartoniae</name>
    <dbReference type="NCBI Taxonomy" id="941986"/>
    <lineage>
        <taxon>Bacteria</taxon>
        <taxon>Bacillati</taxon>
        <taxon>Actinomycetota</taxon>
        <taxon>Actinomycetes</taxon>
        <taxon>Pseudonocardiales</taxon>
        <taxon>Pseudonocardiaceae</taxon>
        <taxon>Amycolatopsis</taxon>
    </lineage>
</organism>
<dbReference type="InterPro" id="IPR050486">
    <property type="entry name" value="Mannose-1P_guanyltransferase"/>
</dbReference>
<dbReference type="Gene3D" id="3.90.550.10">
    <property type="entry name" value="Spore Coat Polysaccharide Biosynthesis Protein SpsA, Chain A"/>
    <property type="match status" value="1"/>
</dbReference>
<name>A0A8H9IX63_9PSEU</name>
<dbReference type="OrthoDB" id="9801810at2"/>
<dbReference type="Pfam" id="PF00483">
    <property type="entry name" value="NTP_transferase"/>
    <property type="match status" value="1"/>
</dbReference>
<dbReference type="SUPFAM" id="SSF54631">
    <property type="entry name" value="CBS-domain pair"/>
    <property type="match status" value="1"/>
</dbReference>
<dbReference type="SUPFAM" id="SSF53448">
    <property type="entry name" value="Nucleotide-diphospho-sugar transferases"/>
    <property type="match status" value="1"/>
</dbReference>
<comment type="caution">
    <text evidence="3">The sequence shown here is derived from an EMBL/GenBank/DDBJ whole genome shotgun (WGS) entry which is preliminary data.</text>
</comment>
<evidence type="ECO:0000259" key="2">
    <source>
        <dbReference type="PROSITE" id="PS51371"/>
    </source>
</evidence>
<keyword evidence="1" id="KW-0129">CBS domain</keyword>
<dbReference type="Proteomes" id="UP000658656">
    <property type="component" value="Unassembled WGS sequence"/>
</dbReference>
<dbReference type="EMBL" id="BNAV01000004">
    <property type="protein sequence ID" value="GHF60160.1"/>
    <property type="molecule type" value="Genomic_DNA"/>
</dbReference>
<protein>
    <submittedName>
        <fullName evidence="3">Alcohol dehydrogenase</fullName>
    </submittedName>
</protein>
<dbReference type="InterPro" id="IPR046342">
    <property type="entry name" value="CBS_dom_sf"/>
</dbReference>
<dbReference type="SMART" id="SM00116">
    <property type="entry name" value="CBS"/>
    <property type="match status" value="2"/>
</dbReference>
<sequence>MKHDPWLVQRGERKPGAQAQDLWEKTVDDHENSFSELFIDEQDSIRSALSLIDRLGIDRAFVADRRRMLKGCVAREHVHRALLDGCALYESVTSLVQPVVTTARATDGRAEVLDLMRALRIRELPIVDGHGRLVGIHVEDQIIGPVKRDNWAVIMAGGKGTRLGSLTRDTPKPMLPIAGRPILERLVLHLVGSGITKIFLSVNYLAEKIEKHFGDGGRFGCSIEYLREETDRPLGTGGSLRLLNDLGYRPQAPLLVMNGDLVTAFSVSHLLQFHQAHKNVVTIAASEYQHQVPFGVLHTDDGRLSRIVEKPTHSCLVNAGIYAIDPELLTEIPANVLYPITELFSACLRRGKRIGVWQLDDGWQDIGRPDELAKARGEH</sequence>
<reference evidence="3" key="2">
    <citation type="submission" date="2020-09" db="EMBL/GenBank/DDBJ databases">
        <authorList>
            <person name="Sun Q."/>
            <person name="Zhou Y."/>
        </authorList>
    </citation>
    <scope>NUCLEOTIDE SEQUENCE</scope>
    <source>
        <strain evidence="3">CGMCC 4.7679</strain>
    </source>
</reference>
<feature type="domain" description="CBS" evidence="2">
    <location>
        <begin position="96"/>
        <end position="153"/>
    </location>
</feature>
<gene>
    <name evidence="3" type="ORF">GCM10017566_37240</name>
</gene>
<dbReference type="InterPro" id="IPR029044">
    <property type="entry name" value="Nucleotide-diphossugar_trans"/>
</dbReference>
<evidence type="ECO:0000256" key="1">
    <source>
        <dbReference type="PROSITE-ProRule" id="PRU00703"/>
    </source>
</evidence>
<proteinExistence type="predicted"/>
<dbReference type="Pfam" id="PF00571">
    <property type="entry name" value="CBS"/>
    <property type="match status" value="1"/>
</dbReference>